<dbReference type="SUPFAM" id="SSF50998">
    <property type="entry name" value="Quinoprotein alcohol dehydrogenase-like"/>
    <property type="match status" value="1"/>
</dbReference>
<protein>
    <submittedName>
        <fullName evidence="2">Uncharacterized protein</fullName>
    </submittedName>
</protein>
<accession>F5YR58</accession>
<organism evidence="2 3">
    <name type="scientific">Treponema primitia (strain ATCC BAA-887 / DSM 12427 / ZAS-2)</name>
    <dbReference type="NCBI Taxonomy" id="545694"/>
    <lineage>
        <taxon>Bacteria</taxon>
        <taxon>Pseudomonadati</taxon>
        <taxon>Spirochaetota</taxon>
        <taxon>Spirochaetia</taxon>
        <taxon>Spirochaetales</taxon>
        <taxon>Treponemataceae</taxon>
        <taxon>Treponema</taxon>
    </lineage>
</organism>
<keyword evidence="3" id="KW-1185">Reference proteome</keyword>
<dbReference type="Proteomes" id="UP000009223">
    <property type="component" value="Chromosome"/>
</dbReference>
<dbReference type="eggNOG" id="ENOG5034689">
    <property type="taxonomic scope" value="Bacteria"/>
</dbReference>
<dbReference type="InterPro" id="IPR001680">
    <property type="entry name" value="WD40_rpt"/>
</dbReference>
<dbReference type="Gene3D" id="2.130.10.10">
    <property type="entry name" value="YVTN repeat-like/Quinoprotein amine dehydrogenase"/>
    <property type="match status" value="1"/>
</dbReference>
<dbReference type="SMART" id="SM00320">
    <property type="entry name" value="WD40"/>
    <property type="match status" value="1"/>
</dbReference>
<reference evidence="2 3" key="2">
    <citation type="journal article" date="2011" name="ISME J.">
        <title>RNA-seq reveals cooperative metabolic interactions between two termite-gut spirochete species in co-culture.</title>
        <authorList>
            <person name="Rosenthal A.Z."/>
            <person name="Matson E.G."/>
            <person name="Eldar A."/>
            <person name="Leadbetter J.R."/>
        </authorList>
    </citation>
    <scope>NUCLEOTIDE SEQUENCE [LARGE SCALE GENOMIC DNA]</scope>
    <source>
        <strain evidence="3">ATCC BAA-887 / DSM 12427 / ZAS-2</strain>
    </source>
</reference>
<dbReference type="KEGG" id="tpi:TREPR_2679"/>
<dbReference type="PROSITE" id="PS50082">
    <property type="entry name" value="WD_REPEATS_2"/>
    <property type="match status" value="1"/>
</dbReference>
<dbReference type="AlphaFoldDB" id="F5YR58"/>
<keyword evidence="1" id="KW-0853">WD repeat</keyword>
<dbReference type="InterPro" id="IPR011047">
    <property type="entry name" value="Quinoprotein_ADH-like_sf"/>
</dbReference>
<dbReference type="InterPro" id="IPR036322">
    <property type="entry name" value="WD40_repeat_dom_sf"/>
</dbReference>
<gene>
    <name evidence="2" type="ordered locus">TREPR_2679</name>
</gene>
<sequence>MILLAAPWVYSQSVAIAAGHSGTVSVMAFDSARNYILSAGADGFLGIWSIRNNSAIDRFQVSPYGIRSLSLRPGKSQAAIVESDGVGVYRISAWDYVAKQNLFTLRFRDPITFINYSAAGNFLIVSRSGRTGVVFIHPETGEILNSPPDMTGTVSFAATGRSERTVMTYTASGQINYWELDSGREVQNAMTIPNLGSPILFGNNRYLCGIDPDGLVVLDAVTGKEIARDRDVNRGKLFTVSSSDLLEFMYLGTLNNSAARGTINLTHYIITTQGKLEKQNKTTASSMPIISSGVTAQGGAVALGTVDGGVWLFGEHDLEPRVLNRVKVTQVSATAVSGDTLGIITEDKFLSFLPLDYQSIRDRATITLENSRGYTQIYGDSGILPGTPGRFLLWQTENTRSYPEIIIGAGTEDRKDMILGRLNLRHPLRNASLLGSQALFLDSVGNITVMSTETGSSKFTYTATDPLDIAFLDNENVIIGQTNIAQNAPFLTVNITTEETVPFNYPSTVGAKLYRGPEGAVYGGVVEGSSDSAISALLLLDIDNPSSSTRLVEYRGEDTGFIIAQSGESVASTIGGNGSTLHSNRGFIPFERAPSLPINLLGCEDYFIVLGRDGTISWHDPATGFLLARMRFLETEWILETQNRSRTIRGPLQKKN</sequence>
<reference evidence="3" key="1">
    <citation type="submission" date="2009-12" db="EMBL/GenBank/DDBJ databases">
        <title>Complete sequence of Treponema primitia strain ZAS-2.</title>
        <authorList>
            <person name="Tetu S.G."/>
            <person name="Matson E."/>
            <person name="Ren Q."/>
            <person name="Seshadri R."/>
            <person name="Elbourne L."/>
            <person name="Hassan K.A."/>
            <person name="Durkin A."/>
            <person name="Radune D."/>
            <person name="Mohamoud Y."/>
            <person name="Shay R."/>
            <person name="Jin S."/>
            <person name="Zhang X."/>
            <person name="Lucey K."/>
            <person name="Ballor N.R."/>
            <person name="Ottesen E."/>
            <person name="Rosenthal R."/>
            <person name="Allen A."/>
            <person name="Leadbetter J.R."/>
            <person name="Paulsen I.T."/>
        </authorList>
    </citation>
    <scope>NUCLEOTIDE SEQUENCE [LARGE SCALE GENOMIC DNA]</scope>
    <source>
        <strain evidence="3">ATCC BAA-887 / DSM 12427 / ZAS-2</strain>
    </source>
</reference>
<dbReference type="PROSITE" id="PS50294">
    <property type="entry name" value="WD_REPEATS_REGION"/>
    <property type="match status" value="1"/>
</dbReference>
<dbReference type="EMBL" id="CP001843">
    <property type="protein sequence ID" value="AEF84520.1"/>
    <property type="molecule type" value="Genomic_DNA"/>
</dbReference>
<evidence type="ECO:0000313" key="3">
    <source>
        <dbReference type="Proteomes" id="UP000009223"/>
    </source>
</evidence>
<evidence type="ECO:0000313" key="2">
    <source>
        <dbReference type="EMBL" id="AEF84520.1"/>
    </source>
</evidence>
<proteinExistence type="predicted"/>
<dbReference type="HOGENOM" id="CLU_019092_1_0_12"/>
<evidence type="ECO:0000256" key="1">
    <source>
        <dbReference type="PROSITE-ProRule" id="PRU00221"/>
    </source>
</evidence>
<dbReference type="STRING" id="545694.TREPR_2679"/>
<dbReference type="InterPro" id="IPR015943">
    <property type="entry name" value="WD40/YVTN_repeat-like_dom_sf"/>
</dbReference>
<dbReference type="SUPFAM" id="SSF50978">
    <property type="entry name" value="WD40 repeat-like"/>
    <property type="match status" value="1"/>
</dbReference>
<name>F5YR58_TREPZ</name>
<feature type="repeat" description="WD" evidence="1">
    <location>
        <begin position="17"/>
        <end position="58"/>
    </location>
</feature>